<comment type="similarity">
    <text evidence="1">Belongs to the IL-6 superfamily.</text>
</comment>
<evidence type="ECO:0000256" key="1">
    <source>
        <dbReference type="RuleBase" id="RU363133"/>
    </source>
</evidence>
<reference evidence="3" key="1">
    <citation type="submission" date="2025-08" db="UniProtKB">
        <authorList>
            <consortium name="RefSeq"/>
        </authorList>
    </citation>
    <scope>IDENTIFICATION</scope>
    <source>
        <strain evidence="3">Quisiro</strain>
        <tissue evidence="3">Liver</tissue>
    </source>
</reference>
<dbReference type="SUPFAM" id="SSF47266">
    <property type="entry name" value="4-helical cytokines"/>
    <property type="match status" value="1"/>
</dbReference>
<dbReference type="CTD" id="3592"/>
<feature type="signal peptide" evidence="1">
    <location>
        <begin position="1"/>
        <end position="25"/>
    </location>
</feature>
<feature type="non-terminal residue" evidence="3">
    <location>
        <position position="1"/>
    </location>
</feature>
<keyword evidence="1" id="KW-0202">Cytokine</keyword>
<evidence type="ECO:0000313" key="2">
    <source>
        <dbReference type="Proteomes" id="UP000192220"/>
    </source>
</evidence>
<dbReference type="Gene3D" id="1.20.1250.10">
    <property type="match status" value="1"/>
</dbReference>
<dbReference type="GO" id="GO:0006955">
    <property type="term" value="P:immune response"/>
    <property type="evidence" value="ECO:0007669"/>
    <property type="project" value="InterPro"/>
</dbReference>
<keyword evidence="1" id="KW-0732">Signal</keyword>
<dbReference type="STRING" id="52670.A0A2I4BFD0"/>
<dbReference type="GO" id="GO:0005125">
    <property type="term" value="F:cytokine activity"/>
    <property type="evidence" value="ECO:0007669"/>
    <property type="project" value="UniProtKB-KW"/>
</dbReference>
<gene>
    <name evidence="3" type="primary">il12a</name>
    <name evidence="1" type="synonym">IL12A</name>
</gene>
<dbReference type="KEGG" id="alim:106519361"/>
<sequence>FVSPDFASCVLQLLLLSLSCRTSGALPLPDASANRAQCAKLFKTLLKDITGLFETQDLCDNQITSTIPSMETVQACAPTQGLTFLSSSPQSECLRSIMKDLAYYEAAIQSYLQTPLHREKKEKNLLLPFVTFVQNLRKDCSTTASAESDSTEVEAAVLWIGDSYTNRQKMCKMMRGFHVRAITINRAMGYISSGDHRK</sequence>
<keyword evidence="1" id="KW-1015">Disulfide bond</keyword>
<dbReference type="InParanoid" id="A0A2I4BFD0"/>
<dbReference type="InterPro" id="IPR009079">
    <property type="entry name" value="4_helix_cytokine-like_core"/>
</dbReference>
<comment type="subcellular location">
    <subcellularLocation>
        <location evidence="1">Secreted</location>
    </subcellularLocation>
</comment>
<evidence type="ECO:0000313" key="3">
    <source>
        <dbReference type="RefSeq" id="XP_013866451.1"/>
    </source>
</evidence>
<organism evidence="2 3">
    <name type="scientific">Austrofundulus limnaeus</name>
    <name type="common">Annual killifish</name>
    <dbReference type="NCBI Taxonomy" id="52670"/>
    <lineage>
        <taxon>Eukaryota</taxon>
        <taxon>Metazoa</taxon>
        <taxon>Chordata</taxon>
        <taxon>Craniata</taxon>
        <taxon>Vertebrata</taxon>
        <taxon>Euteleostomi</taxon>
        <taxon>Actinopterygii</taxon>
        <taxon>Neopterygii</taxon>
        <taxon>Teleostei</taxon>
        <taxon>Neoteleostei</taxon>
        <taxon>Acanthomorphata</taxon>
        <taxon>Ovalentaria</taxon>
        <taxon>Atherinomorphae</taxon>
        <taxon>Cyprinodontiformes</taxon>
        <taxon>Rivulidae</taxon>
        <taxon>Austrofundulus</taxon>
    </lineage>
</organism>
<proteinExistence type="inferred from homology"/>
<comment type="subunit">
    <text evidence="1">Heterodimer with IL12B; disulfide-linked. The heterodimer is known as interleukin IL-12.</text>
</comment>
<dbReference type="GO" id="GO:0005615">
    <property type="term" value="C:extracellular space"/>
    <property type="evidence" value="ECO:0007669"/>
    <property type="project" value="UniProtKB-KW"/>
</dbReference>
<keyword evidence="2" id="KW-1185">Reference proteome</keyword>
<dbReference type="AlphaFoldDB" id="A0A2I4BFD0"/>
<dbReference type="GeneID" id="106519361"/>
<keyword evidence="1" id="KW-0339">Growth factor</keyword>
<dbReference type="RefSeq" id="XP_013866451.1">
    <property type="nucleotide sequence ID" value="XM_014010997.1"/>
</dbReference>
<dbReference type="GO" id="GO:0008083">
    <property type="term" value="F:growth factor activity"/>
    <property type="evidence" value="ECO:0007669"/>
    <property type="project" value="UniProtKB-KW"/>
</dbReference>
<dbReference type="OrthoDB" id="9893660at2759"/>
<protein>
    <recommendedName>
        <fullName evidence="1">Interleukin-12 subunit alpha</fullName>
        <shortName evidence="1">IL-12A</shortName>
    </recommendedName>
</protein>
<dbReference type="GO" id="GO:0005143">
    <property type="term" value="F:interleukin-12 receptor binding"/>
    <property type="evidence" value="ECO:0007669"/>
    <property type="project" value="InterPro"/>
</dbReference>
<feature type="chain" id="PRO_5013984762" description="Interleukin-12 subunit alpha" evidence="1">
    <location>
        <begin position="26"/>
        <end position="198"/>
    </location>
</feature>
<keyword evidence="1" id="KW-0964">Secreted</keyword>
<dbReference type="Proteomes" id="UP000192220">
    <property type="component" value="Unplaced"/>
</dbReference>
<name>A0A2I4BFD0_AUSLI</name>
<dbReference type="InterPro" id="IPR004281">
    <property type="entry name" value="IL-12_alpha"/>
</dbReference>
<dbReference type="Pfam" id="PF03039">
    <property type="entry name" value="IL12"/>
    <property type="match status" value="1"/>
</dbReference>
<accession>A0A2I4BFD0</accession>